<reference evidence="1 2" key="1">
    <citation type="submission" date="2020-02" db="EMBL/GenBank/DDBJ databases">
        <title>Genomic and physiological characterization of two novel Nitrospinaceae genera.</title>
        <authorList>
            <person name="Mueller A.J."/>
            <person name="Jung M.-Y."/>
            <person name="Strachan C.R."/>
            <person name="Herbold C.W."/>
            <person name="Kirkegaard R.H."/>
            <person name="Daims H."/>
        </authorList>
    </citation>
    <scope>NUCLEOTIDE SEQUENCE [LARGE SCALE GENOMIC DNA]</scope>
    <source>
        <strain evidence="1">EB</strain>
    </source>
</reference>
<proteinExistence type="predicted"/>
<dbReference type="KEGG" id="nli:G3M70_06310"/>
<gene>
    <name evidence="1" type="ORF">G3M70_06310</name>
</gene>
<dbReference type="AlphaFoldDB" id="A0A7T0BW30"/>
<dbReference type="EMBL" id="CP048685">
    <property type="protein sequence ID" value="QPJ61522.1"/>
    <property type="molecule type" value="Genomic_DNA"/>
</dbReference>
<accession>A0A7T0BW30</accession>
<dbReference type="Proteomes" id="UP000594688">
    <property type="component" value="Chromosome"/>
</dbReference>
<evidence type="ECO:0000313" key="1">
    <source>
        <dbReference type="EMBL" id="QPJ61522.1"/>
    </source>
</evidence>
<organism evidence="1 2">
    <name type="scientific">Candidatus Nitronauta litoralis</name>
    <dbReference type="NCBI Taxonomy" id="2705533"/>
    <lineage>
        <taxon>Bacteria</taxon>
        <taxon>Pseudomonadati</taxon>
        <taxon>Nitrospinota/Tectimicrobiota group</taxon>
        <taxon>Nitrospinota</taxon>
        <taxon>Nitrospinia</taxon>
        <taxon>Nitrospinales</taxon>
        <taxon>Nitrospinaceae</taxon>
        <taxon>Candidatus Nitronauta</taxon>
    </lineage>
</organism>
<sequence length="259" mass="30008">MNQPMFSIPRISESFIEGIAISLGWKRYLDIKEQIEGRANADFIAEGSIIELKILEEEGLEKAYRQDNLASLFCHLSKNATEVNIDFDSIPEEISHEAEKLIAKPIQKAVKKASKQIRCTREDMNLTQSKGILLIINNGYKYLTSDNFEYLVKKCALKDSSQIDFVYCVTVEYHQGEFDSFIFCITRCHFIGETKTWKYSDLIEKAIQSKFSESMSQMMKDQMNPEFWRSNLEPVSDIVFEREGVRYIRRAPHVPDSRS</sequence>
<protein>
    <submittedName>
        <fullName evidence="1">Uncharacterized protein</fullName>
    </submittedName>
</protein>
<name>A0A7T0BW30_9BACT</name>
<evidence type="ECO:0000313" key="2">
    <source>
        <dbReference type="Proteomes" id="UP000594688"/>
    </source>
</evidence>